<feature type="transmembrane region" description="Helical" evidence="6">
    <location>
        <begin position="136"/>
        <end position="157"/>
    </location>
</feature>
<protein>
    <submittedName>
        <fullName evidence="7">Uncharacterized protein</fullName>
    </submittedName>
</protein>
<evidence type="ECO:0000256" key="6">
    <source>
        <dbReference type="SAM" id="Phobius"/>
    </source>
</evidence>
<evidence type="ECO:0000313" key="8">
    <source>
        <dbReference type="Proteomes" id="UP000799640"/>
    </source>
</evidence>
<dbReference type="InterPro" id="IPR001248">
    <property type="entry name" value="Pur-cyt_permease"/>
</dbReference>
<organism evidence="7 8">
    <name type="scientific">Trichodelitschia bisporula</name>
    <dbReference type="NCBI Taxonomy" id="703511"/>
    <lineage>
        <taxon>Eukaryota</taxon>
        <taxon>Fungi</taxon>
        <taxon>Dikarya</taxon>
        <taxon>Ascomycota</taxon>
        <taxon>Pezizomycotina</taxon>
        <taxon>Dothideomycetes</taxon>
        <taxon>Dothideomycetes incertae sedis</taxon>
        <taxon>Phaeotrichales</taxon>
        <taxon>Phaeotrichaceae</taxon>
        <taxon>Trichodelitschia</taxon>
    </lineage>
</organism>
<dbReference type="GO" id="GO:0005886">
    <property type="term" value="C:plasma membrane"/>
    <property type="evidence" value="ECO:0007669"/>
    <property type="project" value="TreeGrafter"/>
</dbReference>
<dbReference type="InterPro" id="IPR045225">
    <property type="entry name" value="Uracil/uridine/allantoin_perm"/>
</dbReference>
<reference evidence="7" key="1">
    <citation type="journal article" date="2020" name="Stud. Mycol.">
        <title>101 Dothideomycetes genomes: a test case for predicting lifestyles and emergence of pathogens.</title>
        <authorList>
            <person name="Haridas S."/>
            <person name="Albert R."/>
            <person name="Binder M."/>
            <person name="Bloem J."/>
            <person name="Labutti K."/>
            <person name="Salamov A."/>
            <person name="Andreopoulos B."/>
            <person name="Baker S."/>
            <person name="Barry K."/>
            <person name="Bills G."/>
            <person name="Bluhm B."/>
            <person name="Cannon C."/>
            <person name="Castanera R."/>
            <person name="Culley D."/>
            <person name="Daum C."/>
            <person name="Ezra D."/>
            <person name="Gonzalez J."/>
            <person name="Henrissat B."/>
            <person name="Kuo A."/>
            <person name="Liang C."/>
            <person name="Lipzen A."/>
            <person name="Lutzoni F."/>
            <person name="Magnuson J."/>
            <person name="Mondo S."/>
            <person name="Nolan M."/>
            <person name="Ohm R."/>
            <person name="Pangilinan J."/>
            <person name="Park H.-J."/>
            <person name="Ramirez L."/>
            <person name="Alfaro M."/>
            <person name="Sun H."/>
            <person name="Tritt A."/>
            <person name="Yoshinaga Y."/>
            <person name="Zwiers L.-H."/>
            <person name="Turgeon B."/>
            <person name="Goodwin S."/>
            <person name="Spatafora J."/>
            <person name="Crous P."/>
            <person name="Grigoriev I."/>
        </authorList>
    </citation>
    <scope>NUCLEOTIDE SEQUENCE</scope>
    <source>
        <strain evidence="7">CBS 262.69</strain>
    </source>
</reference>
<feature type="transmembrane region" description="Helical" evidence="6">
    <location>
        <begin position="177"/>
        <end position="195"/>
    </location>
</feature>
<dbReference type="Proteomes" id="UP000799640">
    <property type="component" value="Unassembled WGS sequence"/>
</dbReference>
<dbReference type="Pfam" id="PF02133">
    <property type="entry name" value="Transp_cyt_pur"/>
    <property type="match status" value="1"/>
</dbReference>
<feature type="transmembrane region" description="Helical" evidence="6">
    <location>
        <begin position="81"/>
        <end position="100"/>
    </location>
</feature>
<feature type="transmembrane region" description="Helical" evidence="6">
    <location>
        <begin position="50"/>
        <end position="69"/>
    </location>
</feature>
<dbReference type="EMBL" id="ML996694">
    <property type="protein sequence ID" value="KAF2400573.1"/>
    <property type="molecule type" value="Genomic_DNA"/>
</dbReference>
<dbReference type="PANTHER" id="PTHR30618:SF15">
    <property type="entry name" value="NICOTINAMIDE RIBOSIDE TRANSPORTER 1-RELATED"/>
    <property type="match status" value="1"/>
</dbReference>
<feature type="transmembrane region" description="Helical" evidence="6">
    <location>
        <begin position="371"/>
        <end position="391"/>
    </location>
</feature>
<evidence type="ECO:0000256" key="4">
    <source>
        <dbReference type="ARBA" id="ARBA00022989"/>
    </source>
</evidence>
<sequence>MVSFPKVTVPRTFTAWQVKEEGQDEKSFNRWANRDLIPSPPEERNYTVRGYFGFWVAAAVNISGWTLGSSNLANGLSAGEAIGMVFIGSVLAGLISFVSGEPGVKYHVGFPMMSRVGFGMYGSYFVIMLKCFVNFIYFGIQAYWGGLAVKVILSAIFPSFQHMKNTLPEGADITTNQLIGFIIYILIFTPLMLVHPRKLHKYLWGAFGAVLATMVGLFIWAVASNHGAAAPGPNLLIPKATRQFRMLQCVSSVAGAWTGSAIRQSDWTRYAKTKRAPVMNQLFTVPIALTVVATLGVFATSAVKDMYGKTIWQPITLLEFLLAHNYNAATRAGCFFAGLGFFLSQISVNLVQNSVAAGMDLASLAPKWIDVTRGSLIMCFVGYLINPWRFVNAPGTFITVLNSFGMFISPLAAINAVDFWIIRKRNWKVPDLYVGNKNSIYWYHAGLNWRAFLAWTMGIWPSFPGFFVATGAAKLPIVWIRMFQVSWFIGFLGGGAIYLAVCLISPPPGKPYVSELFGNEHVDVIDGRSDGSSVVDVVETSAKLKV</sequence>
<keyword evidence="5 6" id="KW-0472">Membrane</keyword>
<feature type="transmembrane region" description="Helical" evidence="6">
    <location>
        <begin position="397"/>
        <end position="422"/>
    </location>
</feature>
<evidence type="ECO:0000313" key="7">
    <source>
        <dbReference type="EMBL" id="KAF2400573.1"/>
    </source>
</evidence>
<feature type="transmembrane region" description="Helical" evidence="6">
    <location>
        <begin position="112"/>
        <end position="129"/>
    </location>
</feature>
<gene>
    <name evidence="7" type="ORF">EJ06DRAFT_397208</name>
</gene>
<evidence type="ECO:0000256" key="3">
    <source>
        <dbReference type="ARBA" id="ARBA00022692"/>
    </source>
</evidence>
<dbReference type="OrthoDB" id="2018619at2759"/>
<feature type="transmembrane region" description="Helical" evidence="6">
    <location>
        <begin position="328"/>
        <end position="351"/>
    </location>
</feature>
<comment type="subcellular location">
    <subcellularLocation>
        <location evidence="1">Membrane</location>
        <topology evidence="1">Multi-pass membrane protein</topology>
    </subcellularLocation>
</comment>
<evidence type="ECO:0000256" key="5">
    <source>
        <dbReference type="ARBA" id="ARBA00023136"/>
    </source>
</evidence>
<keyword evidence="8" id="KW-1185">Reference proteome</keyword>
<proteinExistence type="inferred from homology"/>
<feature type="transmembrane region" description="Helical" evidence="6">
    <location>
        <begin position="452"/>
        <end position="473"/>
    </location>
</feature>
<keyword evidence="3 6" id="KW-0812">Transmembrane</keyword>
<comment type="similarity">
    <text evidence="2">Belongs to the purine-cytosine permease (2.A.39) family.</text>
</comment>
<dbReference type="AlphaFoldDB" id="A0A6G1HWY8"/>
<accession>A0A6G1HWY8</accession>
<keyword evidence="4 6" id="KW-1133">Transmembrane helix</keyword>
<evidence type="ECO:0000256" key="1">
    <source>
        <dbReference type="ARBA" id="ARBA00004141"/>
    </source>
</evidence>
<dbReference type="Gene3D" id="1.10.4160.10">
    <property type="entry name" value="Hydantoin permease"/>
    <property type="match status" value="1"/>
</dbReference>
<evidence type="ECO:0000256" key="2">
    <source>
        <dbReference type="ARBA" id="ARBA00008974"/>
    </source>
</evidence>
<dbReference type="PANTHER" id="PTHR30618">
    <property type="entry name" value="NCS1 FAMILY PURINE/PYRIMIDINE TRANSPORTER"/>
    <property type="match status" value="1"/>
</dbReference>
<feature type="transmembrane region" description="Helical" evidence="6">
    <location>
        <begin position="485"/>
        <end position="504"/>
    </location>
</feature>
<feature type="transmembrane region" description="Helical" evidence="6">
    <location>
        <begin position="202"/>
        <end position="223"/>
    </location>
</feature>
<dbReference type="GO" id="GO:0015205">
    <property type="term" value="F:nucleobase transmembrane transporter activity"/>
    <property type="evidence" value="ECO:0007669"/>
    <property type="project" value="TreeGrafter"/>
</dbReference>
<name>A0A6G1HWY8_9PEZI</name>
<feature type="transmembrane region" description="Helical" evidence="6">
    <location>
        <begin position="282"/>
        <end position="303"/>
    </location>
</feature>